<accession>A0A8S1GY54</accession>
<keyword evidence="6" id="KW-1185">Reference proteome</keyword>
<gene>
    <name evidence="5" type="ORF">CAUJ_LOCUS3762</name>
</gene>
<evidence type="ECO:0000256" key="4">
    <source>
        <dbReference type="ARBA" id="ARBA00023242"/>
    </source>
</evidence>
<comment type="caution">
    <text evidence="5">The sequence shown here is derived from an EMBL/GenBank/DDBJ whole genome shotgun (WGS) entry which is preliminary data.</text>
</comment>
<evidence type="ECO:0000256" key="2">
    <source>
        <dbReference type="ARBA" id="ARBA00008485"/>
    </source>
</evidence>
<organism evidence="5 6">
    <name type="scientific">Caenorhabditis auriculariae</name>
    <dbReference type="NCBI Taxonomy" id="2777116"/>
    <lineage>
        <taxon>Eukaryota</taxon>
        <taxon>Metazoa</taxon>
        <taxon>Ecdysozoa</taxon>
        <taxon>Nematoda</taxon>
        <taxon>Chromadorea</taxon>
        <taxon>Rhabditida</taxon>
        <taxon>Rhabditina</taxon>
        <taxon>Rhabditomorpha</taxon>
        <taxon>Rhabditoidea</taxon>
        <taxon>Rhabditidae</taxon>
        <taxon>Peloderinae</taxon>
        <taxon>Caenorhabditis</taxon>
    </lineage>
</organism>
<dbReference type="EMBL" id="CAJGYM010000007">
    <property type="protein sequence ID" value="CAD6187843.1"/>
    <property type="molecule type" value="Genomic_DNA"/>
</dbReference>
<dbReference type="OrthoDB" id="9628807at2759"/>
<dbReference type="GO" id="GO:0005634">
    <property type="term" value="C:nucleus"/>
    <property type="evidence" value="ECO:0007669"/>
    <property type="project" value="UniProtKB-SubCell"/>
</dbReference>
<evidence type="ECO:0008006" key="7">
    <source>
        <dbReference type="Google" id="ProtNLM"/>
    </source>
</evidence>
<keyword evidence="3" id="KW-0597">Phosphoprotein</keyword>
<evidence type="ECO:0000256" key="3">
    <source>
        <dbReference type="ARBA" id="ARBA00022553"/>
    </source>
</evidence>
<comment type="subcellular location">
    <subcellularLocation>
        <location evidence="1">Nucleus</location>
    </subcellularLocation>
</comment>
<comment type="similarity">
    <text evidence="2">Belongs to the CDK2AP family.</text>
</comment>
<protein>
    <recommendedName>
        <fullName evidence="7">Cyclin-dependent kinase 2-associated protein</fullName>
    </recommendedName>
</protein>
<dbReference type="Pfam" id="PF09806">
    <property type="entry name" value="CDK2AP"/>
    <property type="match status" value="1"/>
</dbReference>
<sequence>MGDEGSTLSSAFPAGYQIPTIQNLPPGSSNYQQLLALIEEIGRDIRPSYTGNKVCAERLKRSLIHARHLLKECVVDADNDRKKGNEASAKALAQFAQTVKAAQAATAAGSSKSSQ</sequence>
<proteinExistence type="inferred from homology"/>
<dbReference type="Proteomes" id="UP000835052">
    <property type="component" value="Unassembled WGS sequence"/>
</dbReference>
<dbReference type="PANTHER" id="PTHR22607:SF3">
    <property type="entry name" value="CDK2-ASSOCIATED PROTEIN 1, ISOFORM B"/>
    <property type="match status" value="1"/>
</dbReference>
<dbReference type="GO" id="GO:0005737">
    <property type="term" value="C:cytoplasm"/>
    <property type="evidence" value="ECO:0007669"/>
    <property type="project" value="TreeGrafter"/>
</dbReference>
<evidence type="ECO:0000313" key="5">
    <source>
        <dbReference type="EMBL" id="CAD6187843.1"/>
    </source>
</evidence>
<keyword evidence="4" id="KW-0539">Nucleus</keyword>
<dbReference type="InterPro" id="IPR017266">
    <property type="entry name" value="DOC_1/2"/>
</dbReference>
<name>A0A8S1GY54_9PELO</name>
<reference evidence="5" key="1">
    <citation type="submission" date="2020-10" db="EMBL/GenBank/DDBJ databases">
        <authorList>
            <person name="Kikuchi T."/>
        </authorList>
    </citation>
    <scope>NUCLEOTIDE SEQUENCE</scope>
    <source>
        <strain evidence="5">NKZ352</strain>
    </source>
</reference>
<evidence type="ECO:0000256" key="1">
    <source>
        <dbReference type="ARBA" id="ARBA00004123"/>
    </source>
</evidence>
<evidence type="ECO:0000313" key="6">
    <source>
        <dbReference type="Proteomes" id="UP000835052"/>
    </source>
</evidence>
<dbReference type="AlphaFoldDB" id="A0A8S1GY54"/>
<dbReference type="PANTHER" id="PTHR22607">
    <property type="entry name" value="DELETED IN ORAL CANCER 1/CDK2-ASSOCIATED PROTEIN 1"/>
    <property type="match status" value="1"/>
</dbReference>
<dbReference type="Gene3D" id="6.10.140.1300">
    <property type="match status" value="1"/>
</dbReference>